<accession>E3J2B1</accession>
<feature type="transmembrane region" description="Helical" evidence="2">
    <location>
        <begin position="7"/>
        <end position="25"/>
    </location>
</feature>
<dbReference type="Proteomes" id="UP000002484">
    <property type="component" value="Chromosome"/>
</dbReference>
<name>E3J2B1_PSEI1</name>
<dbReference type="RefSeq" id="WP_013422404.1">
    <property type="nucleotide sequence ID" value="NC_014666.1"/>
</dbReference>
<organism evidence="3 4">
    <name type="scientific">Pseudofrankia inefficax (strain DSM 45817 / CECT 9037 / DDB 130130 / EuI1c)</name>
    <name type="common">Frankia inefficax</name>
    <dbReference type="NCBI Taxonomy" id="298654"/>
    <lineage>
        <taxon>Bacteria</taxon>
        <taxon>Bacillati</taxon>
        <taxon>Actinomycetota</taxon>
        <taxon>Actinomycetes</taxon>
        <taxon>Frankiales</taxon>
        <taxon>Frankiaceae</taxon>
        <taxon>Pseudofrankia</taxon>
    </lineage>
</organism>
<protein>
    <submittedName>
        <fullName evidence="3">Uncharacterized protein</fullName>
    </submittedName>
</protein>
<evidence type="ECO:0000313" key="4">
    <source>
        <dbReference type="Proteomes" id="UP000002484"/>
    </source>
</evidence>
<keyword evidence="4" id="KW-1185">Reference proteome</keyword>
<feature type="region of interest" description="Disordered" evidence="1">
    <location>
        <begin position="57"/>
        <end position="104"/>
    </location>
</feature>
<evidence type="ECO:0000256" key="1">
    <source>
        <dbReference type="SAM" id="MobiDB-lite"/>
    </source>
</evidence>
<dbReference type="InParanoid" id="E3J2B1"/>
<keyword evidence="2" id="KW-0812">Transmembrane</keyword>
<keyword evidence="2" id="KW-1133">Transmembrane helix</keyword>
<proteinExistence type="predicted"/>
<evidence type="ECO:0000313" key="3">
    <source>
        <dbReference type="EMBL" id="ADP79283.1"/>
    </source>
</evidence>
<dbReference type="HOGENOM" id="CLU_2246026_0_0_11"/>
<gene>
    <name evidence="3" type="ordered locus">FraEuI1c_1211</name>
</gene>
<dbReference type="KEGG" id="fri:FraEuI1c_1211"/>
<dbReference type="EMBL" id="CP002299">
    <property type="protein sequence ID" value="ADP79283.1"/>
    <property type="molecule type" value="Genomic_DNA"/>
</dbReference>
<feature type="transmembrane region" description="Helical" evidence="2">
    <location>
        <begin position="31"/>
        <end position="52"/>
    </location>
</feature>
<dbReference type="OrthoDB" id="3214561at2"/>
<keyword evidence="2" id="KW-0472">Membrane</keyword>
<sequence length="104" mass="11059">MTIGSSIFMIVVGAILRYAITWRVQGLNLPALGLILAIAGIVTLVLRLIWLFNPGLGEREPRPPTGLPGELGDWTVHPANLPPPAAPRPATTGPDAWRPGGLRP</sequence>
<reference evidence="3 4" key="1">
    <citation type="submission" date="2010-10" db="EMBL/GenBank/DDBJ databases">
        <title>Complete sequence of Frankia sp. EuI1c.</title>
        <authorList>
            <consortium name="US DOE Joint Genome Institute"/>
            <person name="Lucas S."/>
            <person name="Copeland A."/>
            <person name="Lapidus A."/>
            <person name="Cheng J.-F."/>
            <person name="Bruce D."/>
            <person name="Goodwin L."/>
            <person name="Pitluck S."/>
            <person name="Chertkov O."/>
            <person name="Detter J.C."/>
            <person name="Han C."/>
            <person name="Tapia R."/>
            <person name="Land M."/>
            <person name="Hauser L."/>
            <person name="Jeffries C."/>
            <person name="Kyrpides N."/>
            <person name="Ivanova N."/>
            <person name="Mikhailova N."/>
            <person name="Beauchemin N."/>
            <person name="Sen A."/>
            <person name="Sur S.A."/>
            <person name="Gtari M."/>
            <person name="Wall L."/>
            <person name="Tisa L."/>
            <person name="Woyke T."/>
        </authorList>
    </citation>
    <scope>NUCLEOTIDE SEQUENCE [LARGE SCALE GENOMIC DNA]</scope>
    <source>
        <strain evidence="4">DSM 45817 / CECT 9037 / EuI1c</strain>
    </source>
</reference>
<dbReference type="AlphaFoldDB" id="E3J2B1"/>
<evidence type="ECO:0000256" key="2">
    <source>
        <dbReference type="SAM" id="Phobius"/>
    </source>
</evidence>